<keyword evidence="3" id="KW-1185">Reference proteome</keyword>
<gene>
    <name evidence="2" type="ORF">E3N88_31930</name>
</gene>
<protein>
    <recommendedName>
        <fullName evidence="4">Retrotransposon gag domain-containing protein</fullName>
    </recommendedName>
</protein>
<reference evidence="2 3" key="1">
    <citation type="submission" date="2019-05" db="EMBL/GenBank/DDBJ databases">
        <title>Mikania micrantha, genome provides insights into the molecular mechanism of rapid growth.</title>
        <authorList>
            <person name="Liu B."/>
        </authorList>
    </citation>
    <scope>NUCLEOTIDE SEQUENCE [LARGE SCALE GENOMIC DNA]</scope>
    <source>
        <strain evidence="2">NLD-2019</strain>
        <tissue evidence="2">Leaf</tissue>
    </source>
</reference>
<dbReference type="Proteomes" id="UP000326396">
    <property type="component" value="Linkage Group LG6"/>
</dbReference>
<sequence>MGKLRQDVEGRILSSEQNQATGGVLDSQMEGSEIEQYTSRFHEMCKLYLEMPQGTKRKWEPSNNRTFSPQQSTQHFPALAKVFTATQSDAQGKKVYQGNYPKCNNCSYHHFGPCNMSHPQILTRGVSPRGCDVARITAQDHIEQLYMRFKSKLESSSTAGASGWWCLEVLLGLLGSSKVQVLSFKRLNNGGKWLEMEVEDESGREISSSRTTMELSNLLRVPRRISEVKHPRRVSRTAMMPLVGPSRTAMGP</sequence>
<proteinExistence type="predicted"/>
<name>A0A5N6M883_9ASTR</name>
<evidence type="ECO:0000313" key="2">
    <source>
        <dbReference type="EMBL" id="KAD3336411.1"/>
    </source>
</evidence>
<feature type="region of interest" description="Disordered" evidence="1">
    <location>
        <begin position="1"/>
        <end position="24"/>
    </location>
</feature>
<evidence type="ECO:0000313" key="3">
    <source>
        <dbReference type="Proteomes" id="UP000326396"/>
    </source>
</evidence>
<organism evidence="2 3">
    <name type="scientific">Mikania micrantha</name>
    <name type="common">bitter vine</name>
    <dbReference type="NCBI Taxonomy" id="192012"/>
    <lineage>
        <taxon>Eukaryota</taxon>
        <taxon>Viridiplantae</taxon>
        <taxon>Streptophyta</taxon>
        <taxon>Embryophyta</taxon>
        <taxon>Tracheophyta</taxon>
        <taxon>Spermatophyta</taxon>
        <taxon>Magnoliopsida</taxon>
        <taxon>eudicotyledons</taxon>
        <taxon>Gunneridae</taxon>
        <taxon>Pentapetalae</taxon>
        <taxon>asterids</taxon>
        <taxon>campanulids</taxon>
        <taxon>Asterales</taxon>
        <taxon>Asteraceae</taxon>
        <taxon>Asteroideae</taxon>
        <taxon>Heliantheae alliance</taxon>
        <taxon>Eupatorieae</taxon>
        <taxon>Mikania</taxon>
    </lineage>
</organism>
<dbReference type="EMBL" id="SZYD01000016">
    <property type="protein sequence ID" value="KAD3336411.1"/>
    <property type="molecule type" value="Genomic_DNA"/>
</dbReference>
<comment type="caution">
    <text evidence="2">The sequence shown here is derived from an EMBL/GenBank/DDBJ whole genome shotgun (WGS) entry which is preliminary data.</text>
</comment>
<accession>A0A5N6M883</accession>
<evidence type="ECO:0000256" key="1">
    <source>
        <dbReference type="SAM" id="MobiDB-lite"/>
    </source>
</evidence>
<feature type="compositionally biased region" description="Basic and acidic residues" evidence="1">
    <location>
        <begin position="1"/>
        <end position="10"/>
    </location>
</feature>
<dbReference type="AlphaFoldDB" id="A0A5N6M883"/>
<evidence type="ECO:0008006" key="4">
    <source>
        <dbReference type="Google" id="ProtNLM"/>
    </source>
</evidence>